<comment type="caution">
    <text evidence="1">The sequence shown here is derived from an EMBL/GenBank/DDBJ whole genome shotgun (WGS) entry which is preliminary data.</text>
</comment>
<proteinExistence type="predicted"/>
<dbReference type="Proteomes" id="UP000266649">
    <property type="component" value="Unassembled WGS sequence"/>
</dbReference>
<sequence>MTEDPGAEGDMRLPDLWYQDEVPVLLCRGADKPLRLRLPPGLAETLWSRRDQPGGPRWNAVQRCWQAPAPRLGAMASQILRGAGQLWLVQPLVGAEAPGCALPGKPCACATLETGELARAQRSRWCEVTDSFEDHDGPEPLLCRLFRAG</sequence>
<dbReference type="EMBL" id="QXXQ01000037">
    <property type="protein sequence ID" value="RID89632.1"/>
    <property type="molecule type" value="Genomic_DNA"/>
</dbReference>
<organism evidence="1 2">
    <name type="scientific">Gemmobacter lutimaris</name>
    <dbReference type="NCBI Taxonomy" id="2306023"/>
    <lineage>
        <taxon>Bacteria</taxon>
        <taxon>Pseudomonadati</taxon>
        <taxon>Pseudomonadota</taxon>
        <taxon>Alphaproteobacteria</taxon>
        <taxon>Rhodobacterales</taxon>
        <taxon>Paracoccaceae</taxon>
        <taxon>Gemmobacter</taxon>
    </lineage>
</organism>
<gene>
    <name evidence="1" type="ORF">D2N39_22200</name>
</gene>
<protein>
    <submittedName>
        <fullName evidence="1">Uncharacterized protein</fullName>
    </submittedName>
</protein>
<reference evidence="1 2" key="1">
    <citation type="submission" date="2018-09" db="EMBL/GenBank/DDBJ databases">
        <title>Gemmobacter lutimaris sp. nov., a marine bacterium isolated from tidal flat.</title>
        <authorList>
            <person name="Lee D.W."/>
            <person name="Yoo Y."/>
            <person name="Kim J.-J."/>
            <person name="Kim B.S."/>
        </authorList>
    </citation>
    <scope>NUCLEOTIDE SEQUENCE [LARGE SCALE GENOMIC DNA]</scope>
    <source>
        <strain evidence="1 2">YJ-T1-11</strain>
    </source>
</reference>
<evidence type="ECO:0000313" key="1">
    <source>
        <dbReference type="EMBL" id="RID89632.1"/>
    </source>
</evidence>
<evidence type="ECO:0000313" key="2">
    <source>
        <dbReference type="Proteomes" id="UP000266649"/>
    </source>
</evidence>
<dbReference type="AlphaFoldDB" id="A0A398BHB8"/>
<keyword evidence="2" id="KW-1185">Reference proteome</keyword>
<accession>A0A398BHB8</accession>
<name>A0A398BHB8_9RHOB</name>